<feature type="compositionally biased region" description="Low complexity" evidence="1">
    <location>
        <begin position="233"/>
        <end position="245"/>
    </location>
</feature>
<feature type="compositionally biased region" description="Polar residues" evidence="1">
    <location>
        <begin position="307"/>
        <end position="322"/>
    </location>
</feature>
<feature type="compositionally biased region" description="Low complexity" evidence="1">
    <location>
        <begin position="293"/>
        <end position="306"/>
    </location>
</feature>
<dbReference type="AlphaFoldDB" id="A0AAV2QJH8"/>
<feature type="compositionally biased region" description="Polar residues" evidence="1">
    <location>
        <begin position="498"/>
        <end position="510"/>
    </location>
</feature>
<organism evidence="2 3">
    <name type="scientific">Meganyctiphanes norvegica</name>
    <name type="common">Northern krill</name>
    <name type="synonym">Thysanopoda norvegica</name>
    <dbReference type="NCBI Taxonomy" id="48144"/>
    <lineage>
        <taxon>Eukaryota</taxon>
        <taxon>Metazoa</taxon>
        <taxon>Ecdysozoa</taxon>
        <taxon>Arthropoda</taxon>
        <taxon>Crustacea</taxon>
        <taxon>Multicrustacea</taxon>
        <taxon>Malacostraca</taxon>
        <taxon>Eumalacostraca</taxon>
        <taxon>Eucarida</taxon>
        <taxon>Euphausiacea</taxon>
        <taxon>Euphausiidae</taxon>
        <taxon>Meganyctiphanes</taxon>
    </lineage>
</organism>
<sequence length="714" mass="78403">MARADNDPFNVLRNCTSNGLASAAELLSGLSGTGSGLLTSASLLSGNPLVPNLTGIGGTSGLLTSTNLVSTALNGNAGNLILGNDVLGDDSSRTALQLAKDGAIKDSAGEQMGLKMLSLANGSNGSSMSPSKFSSDSFGSSESESFEKSKTDKGEALRAKGRHLLVDIHGLAVFLRQSTRCLACSESNCLYVTGAICAPLTAITQVTITCQQCKYRTSQPLARPRPQSPDRMTTTSPNSNSQTPTHLSKSGSTVIKIKEEAKLKNVPQNNDSSNSKSFKSPLEEVWVKEEPKSPSSISPNPDNISNTNGSSKHIENKNNSQKENTEVKDISQKSPLDKLNDNVDKLEFCSAIKTSVNSANISKKRKRKNGLSSPSQCKRSTCHRPNLVSHGNSLCNFVPPYPHSQFVPPLFPFSCPSNRYLDTCCTKEVNHKRNKGSKKSKIKREKFTINEEDLLFDCSVDTSNPTQVSTTTLENQSSKCSSSDFTKQLHVESDGNNDKNQTSKENTQHNLEYHDESSKKATKHSGDMEDKTIKGKKDNCKISRSPSHPHKCLSKNPCFDNSHRNAMFQLMNAAQLMNFGSCSCYCRAAVTNPCQRFNNTGRKSFCYSRRQYDNFQKSIKKETEERDDTNLYQNENVMHNEKKDKKEQNREETEQKQKIETRKCNENTRSHCCSQDGGPYGPSWRFHDLLSSESESDSEGGNLMIDTSSSDEDS</sequence>
<dbReference type="EMBL" id="CAXKWB010008017">
    <property type="protein sequence ID" value="CAL4089335.1"/>
    <property type="molecule type" value="Genomic_DNA"/>
</dbReference>
<feature type="region of interest" description="Disordered" evidence="1">
    <location>
        <begin position="621"/>
        <end position="714"/>
    </location>
</feature>
<reference evidence="2 3" key="1">
    <citation type="submission" date="2024-05" db="EMBL/GenBank/DDBJ databases">
        <authorList>
            <person name="Wallberg A."/>
        </authorList>
    </citation>
    <scope>NUCLEOTIDE SEQUENCE [LARGE SCALE GENOMIC DNA]</scope>
</reference>
<feature type="region of interest" description="Disordered" evidence="1">
    <location>
        <begin position="217"/>
        <end position="337"/>
    </location>
</feature>
<feature type="compositionally biased region" description="Low complexity" evidence="1">
    <location>
        <begin position="123"/>
        <end position="143"/>
    </location>
</feature>
<evidence type="ECO:0000256" key="1">
    <source>
        <dbReference type="SAM" id="MobiDB-lite"/>
    </source>
</evidence>
<feature type="compositionally biased region" description="Basic and acidic residues" evidence="1">
    <location>
        <begin position="281"/>
        <end position="292"/>
    </location>
</feature>
<feature type="compositionally biased region" description="Polar residues" evidence="1">
    <location>
        <begin position="464"/>
        <end position="486"/>
    </location>
</feature>
<accession>A0AAV2QJH8</accession>
<dbReference type="Proteomes" id="UP001497623">
    <property type="component" value="Unassembled WGS sequence"/>
</dbReference>
<keyword evidence="3" id="KW-1185">Reference proteome</keyword>
<evidence type="ECO:0000313" key="3">
    <source>
        <dbReference type="Proteomes" id="UP001497623"/>
    </source>
</evidence>
<feature type="compositionally biased region" description="Low complexity" evidence="1">
    <location>
        <begin position="269"/>
        <end position="280"/>
    </location>
</feature>
<protein>
    <submittedName>
        <fullName evidence="2">Uncharacterized protein</fullName>
    </submittedName>
</protein>
<feature type="region of interest" description="Disordered" evidence="1">
    <location>
        <begin position="359"/>
        <end position="379"/>
    </location>
</feature>
<comment type="caution">
    <text evidence="2">The sequence shown here is derived from an EMBL/GenBank/DDBJ whole genome shotgun (WGS) entry which is preliminary data.</text>
</comment>
<name>A0AAV2QJH8_MEGNR</name>
<feature type="compositionally biased region" description="Basic and acidic residues" evidence="1">
    <location>
        <begin position="511"/>
        <end position="541"/>
    </location>
</feature>
<feature type="compositionally biased region" description="Basic and acidic residues" evidence="1">
    <location>
        <begin position="638"/>
        <end position="669"/>
    </location>
</feature>
<evidence type="ECO:0000313" key="2">
    <source>
        <dbReference type="EMBL" id="CAL4089335.1"/>
    </source>
</evidence>
<feature type="compositionally biased region" description="Basic and acidic residues" evidence="1">
    <location>
        <begin position="145"/>
        <end position="154"/>
    </location>
</feature>
<proteinExistence type="predicted"/>
<gene>
    <name evidence="2" type="ORF">MNOR_LOCUS13775</name>
</gene>
<feature type="compositionally biased region" description="Polar residues" evidence="1">
    <location>
        <begin position="370"/>
        <end position="379"/>
    </location>
</feature>
<feature type="region of interest" description="Disordered" evidence="1">
    <location>
        <begin position="464"/>
        <end position="548"/>
    </location>
</feature>
<feature type="compositionally biased region" description="Basic and acidic residues" evidence="1">
    <location>
        <begin position="487"/>
        <end position="497"/>
    </location>
</feature>
<feature type="compositionally biased region" description="Basic and acidic residues" evidence="1">
    <location>
        <begin position="323"/>
        <end position="337"/>
    </location>
</feature>
<feature type="region of interest" description="Disordered" evidence="1">
    <location>
        <begin position="123"/>
        <end position="154"/>
    </location>
</feature>